<keyword evidence="4" id="KW-0653">Protein transport</keyword>
<dbReference type="PROSITE" id="PS50176">
    <property type="entry name" value="ARM_REPEAT"/>
    <property type="match status" value="1"/>
</dbReference>
<evidence type="ECO:0000256" key="1">
    <source>
        <dbReference type="ARBA" id="ARBA00010394"/>
    </source>
</evidence>
<dbReference type="SMART" id="SM00185">
    <property type="entry name" value="ARM"/>
    <property type="match status" value="1"/>
</dbReference>
<evidence type="ECO:0000313" key="6">
    <source>
        <dbReference type="EMBL" id="KAK3018612.1"/>
    </source>
</evidence>
<keyword evidence="2" id="KW-0813">Transport</keyword>
<dbReference type="InterPro" id="IPR016024">
    <property type="entry name" value="ARM-type_fold"/>
</dbReference>
<dbReference type="SUPFAM" id="SSF48371">
    <property type="entry name" value="ARM repeat"/>
    <property type="match status" value="1"/>
</dbReference>
<dbReference type="Proteomes" id="UP001188597">
    <property type="component" value="Unassembled WGS sequence"/>
</dbReference>
<comment type="caution">
    <text evidence="6">The sequence shown here is derived from an EMBL/GenBank/DDBJ whole genome shotgun (WGS) entry which is preliminary data.</text>
</comment>
<dbReference type="EMBL" id="JAVXUP010000927">
    <property type="protein sequence ID" value="KAK3018612.1"/>
    <property type="molecule type" value="Genomic_DNA"/>
</dbReference>
<dbReference type="Pfam" id="PF00514">
    <property type="entry name" value="Arm"/>
    <property type="match status" value="1"/>
</dbReference>
<name>A0AA88W0Y2_9ASTE</name>
<dbReference type="Gene3D" id="1.25.10.10">
    <property type="entry name" value="Leucine-rich Repeat Variant"/>
    <property type="match status" value="2"/>
</dbReference>
<protein>
    <submittedName>
        <fullName evidence="6">Uncharacterized protein</fullName>
    </submittedName>
</protein>
<gene>
    <name evidence="6" type="ORF">RJ639_004944</name>
</gene>
<sequence length="364" mass="40232">MTSTTAQVGEAASMEVMRNPYEMGTTLINAKVVIDLHQLLEQGEEPKKWVIDSICFILVLLAARIEEPQCPTEVIAGAVPNLVERLSSHDQPLLQQLNSQFCIDIQWWLFAALGLASIAFESLEHVQVVVEHGTIPKLVHLLRCSDFDVAEQALCTLRNIWESLPTSRDLVLSHEALMSLLALVYEHSKLSMLRTAASSVLNFCRGDPYAPFKQSFFSSSAGCNLFTSMKLAYACLEALDSILQFGETEQKLSQSGVNRYAQSIYEYGGWDKILKLKLHRGLDSSQSANSMASNYYVLLSCLPDAITLIGCMGYTVACHCLPIGSDRVASFGLHCHLSGINKQTSQDPLELQKPLAVWMGVQLD</sequence>
<organism evidence="6 7">
    <name type="scientific">Escallonia herrerae</name>
    <dbReference type="NCBI Taxonomy" id="1293975"/>
    <lineage>
        <taxon>Eukaryota</taxon>
        <taxon>Viridiplantae</taxon>
        <taxon>Streptophyta</taxon>
        <taxon>Embryophyta</taxon>
        <taxon>Tracheophyta</taxon>
        <taxon>Spermatophyta</taxon>
        <taxon>Magnoliopsida</taxon>
        <taxon>eudicotyledons</taxon>
        <taxon>Gunneridae</taxon>
        <taxon>Pentapetalae</taxon>
        <taxon>asterids</taxon>
        <taxon>campanulids</taxon>
        <taxon>Escalloniales</taxon>
        <taxon>Escalloniaceae</taxon>
        <taxon>Escallonia</taxon>
    </lineage>
</organism>
<accession>A0AA88W0Y2</accession>
<dbReference type="InterPro" id="IPR000225">
    <property type="entry name" value="Armadillo"/>
</dbReference>
<evidence type="ECO:0000256" key="5">
    <source>
        <dbReference type="PROSITE-ProRule" id="PRU00259"/>
    </source>
</evidence>
<dbReference type="GO" id="GO:0015031">
    <property type="term" value="P:protein transport"/>
    <property type="evidence" value="ECO:0007669"/>
    <property type="project" value="UniProtKB-KW"/>
</dbReference>
<keyword evidence="3" id="KW-0677">Repeat</keyword>
<evidence type="ECO:0000256" key="3">
    <source>
        <dbReference type="ARBA" id="ARBA00022737"/>
    </source>
</evidence>
<dbReference type="AlphaFoldDB" id="A0AA88W0Y2"/>
<proteinExistence type="inferred from homology"/>
<evidence type="ECO:0000256" key="4">
    <source>
        <dbReference type="ARBA" id="ARBA00022927"/>
    </source>
</evidence>
<keyword evidence="7" id="KW-1185">Reference proteome</keyword>
<evidence type="ECO:0000256" key="2">
    <source>
        <dbReference type="ARBA" id="ARBA00022448"/>
    </source>
</evidence>
<dbReference type="InterPro" id="IPR011989">
    <property type="entry name" value="ARM-like"/>
</dbReference>
<comment type="similarity">
    <text evidence="1">Belongs to the importin alpha family.</text>
</comment>
<feature type="repeat" description="ARM" evidence="5">
    <location>
        <begin position="133"/>
        <end position="160"/>
    </location>
</feature>
<evidence type="ECO:0000313" key="7">
    <source>
        <dbReference type="Proteomes" id="UP001188597"/>
    </source>
</evidence>
<reference evidence="6" key="1">
    <citation type="submission" date="2022-12" db="EMBL/GenBank/DDBJ databases">
        <title>Draft genome assemblies for two species of Escallonia (Escalloniales).</title>
        <authorList>
            <person name="Chanderbali A."/>
            <person name="Dervinis C."/>
            <person name="Anghel I."/>
            <person name="Soltis D."/>
            <person name="Soltis P."/>
            <person name="Zapata F."/>
        </authorList>
    </citation>
    <scope>NUCLEOTIDE SEQUENCE</scope>
    <source>
        <strain evidence="6">UCBG64.0493</strain>
        <tissue evidence="6">Leaf</tissue>
    </source>
</reference>
<dbReference type="PANTHER" id="PTHR23316">
    <property type="entry name" value="IMPORTIN ALPHA"/>
    <property type="match status" value="1"/>
</dbReference>